<dbReference type="VEuPathDB" id="MicrosporidiaDB:DI09_112p10"/>
<keyword evidence="3" id="KW-0274">FAD</keyword>
<evidence type="ECO:0000256" key="3">
    <source>
        <dbReference type="ARBA" id="ARBA00022827"/>
    </source>
</evidence>
<evidence type="ECO:0000256" key="4">
    <source>
        <dbReference type="SAM" id="MobiDB-lite"/>
    </source>
</evidence>
<gene>
    <name evidence="6" type="ORF">DI09_112p10</name>
</gene>
<keyword evidence="7" id="KW-1185">Reference proteome</keyword>
<evidence type="ECO:0000259" key="5">
    <source>
        <dbReference type="Pfam" id="PF00175"/>
    </source>
</evidence>
<dbReference type="EMBL" id="JMKJ01000014">
    <property type="protein sequence ID" value="KGG53067.1"/>
    <property type="molecule type" value="Genomic_DNA"/>
</dbReference>
<dbReference type="Gene3D" id="3.40.50.80">
    <property type="entry name" value="Nucleotide-binding domain of ferredoxin-NADP reductase (FNR) module"/>
    <property type="match status" value="1"/>
</dbReference>
<dbReference type="GO" id="GO:0010181">
    <property type="term" value="F:FMN binding"/>
    <property type="evidence" value="ECO:0007669"/>
    <property type="project" value="TreeGrafter"/>
</dbReference>
<feature type="non-terminal residue" evidence="6">
    <location>
        <position position="1"/>
    </location>
</feature>
<dbReference type="InterPro" id="IPR017938">
    <property type="entry name" value="Riboflavin_synthase-like_b-brl"/>
</dbReference>
<feature type="domain" description="Oxidoreductase FAD/NAD(P)-binding" evidence="5">
    <location>
        <begin position="108"/>
        <end position="193"/>
    </location>
</feature>
<evidence type="ECO:0000256" key="1">
    <source>
        <dbReference type="ARBA" id="ARBA00001974"/>
    </source>
</evidence>
<feature type="region of interest" description="Disordered" evidence="4">
    <location>
        <begin position="195"/>
        <end position="221"/>
    </location>
</feature>
<dbReference type="Pfam" id="PF00175">
    <property type="entry name" value="NAD_binding_1"/>
    <property type="match status" value="1"/>
</dbReference>
<dbReference type="HOGENOM" id="CLU_910755_0_0_1"/>
<dbReference type="PRINTS" id="PR00371">
    <property type="entry name" value="FPNCR"/>
</dbReference>
<comment type="cofactor">
    <cofactor evidence="1">
        <name>FAD</name>
        <dbReference type="ChEBI" id="CHEBI:57692"/>
    </cofactor>
</comment>
<evidence type="ECO:0000313" key="7">
    <source>
        <dbReference type="Proteomes" id="UP000029725"/>
    </source>
</evidence>
<dbReference type="GO" id="GO:0016491">
    <property type="term" value="F:oxidoreductase activity"/>
    <property type="evidence" value="ECO:0007669"/>
    <property type="project" value="InterPro"/>
</dbReference>
<sequence length="306" mass="34321">DEEIPSSASGFSTAVQSSKGSHSTPSSANKMPIEDLIDCLSPISGRQYSLAAYDGYKKRVSIIFNHEDWGHCTSWLVSLSSLQSKIPLLHKPATTFCPPKNPATNIIMIAHGTGIAPFHSFLQSLCSDHERTVWLIYGCKNEQHFPFKEEIDKFLNLGSLTKLSVAYSRPETEEDITYPANNNGIIANNIFKEKNSHHQHNSKEGSHNSEPSSKHHKDLPYINDDRQRYVQEIIWKERQTFSSLMIGDGKNPQTSVYICGDQSKMVPELLDAIARSMDAVGQSECTGKDLVNQWTSLGRILRELWV</sequence>
<name>A0A098VVT8_9MICR</name>
<dbReference type="InterPro" id="IPR001709">
    <property type="entry name" value="Flavoprot_Pyr_Nucl_cyt_Rdtase"/>
</dbReference>
<dbReference type="SUPFAM" id="SSF52343">
    <property type="entry name" value="Ferredoxin reductase-like, C-terminal NADP-linked domain"/>
    <property type="match status" value="1"/>
</dbReference>
<dbReference type="GO" id="GO:0005829">
    <property type="term" value="C:cytosol"/>
    <property type="evidence" value="ECO:0007669"/>
    <property type="project" value="TreeGrafter"/>
</dbReference>
<dbReference type="RefSeq" id="XP_013239503.1">
    <property type="nucleotide sequence ID" value="XM_013384049.1"/>
</dbReference>
<comment type="caution">
    <text evidence="6">The sequence shown here is derived from an EMBL/GenBank/DDBJ whole genome shotgun (WGS) entry which is preliminary data.</text>
</comment>
<evidence type="ECO:0000256" key="2">
    <source>
        <dbReference type="ARBA" id="ARBA00022630"/>
    </source>
</evidence>
<evidence type="ECO:0000313" key="6">
    <source>
        <dbReference type="EMBL" id="KGG53067.1"/>
    </source>
</evidence>
<dbReference type="SUPFAM" id="SSF63380">
    <property type="entry name" value="Riboflavin synthase domain-like"/>
    <property type="match status" value="1"/>
</dbReference>
<dbReference type="InterPro" id="IPR001433">
    <property type="entry name" value="OxRdtase_FAD/NAD-bd"/>
</dbReference>
<accession>A0A098VVT8</accession>
<reference evidence="6 7" key="1">
    <citation type="submission" date="2014-04" db="EMBL/GenBank/DDBJ databases">
        <title>A new species of microsporidia sheds light on the evolution of extreme parasitism.</title>
        <authorList>
            <person name="Haag K.L."/>
            <person name="James T.Y."/>
            <person name="Larsson R."/>
            <person name="Schaer T.M."/>
            <person name="Refardt D."/>
            <person name="Pombert J.-F."/>
            <person name="Ebert D."/>
        </authorList>
    </citation>
    <scope>NUCLEOTIDE SEQUENCE [LARGE SCALE GENOMIC DNA]</scope>
    <source>
        <strain evidence="6 7">UGP3</strain>
        <tissue evidence="6">Spores</tissue>
    </source>
</reference>
<dbReference type="AlphaFoldDB" id="A0A098VVT8"/>
<feature type="compositionally biased region" description="Basic and acidic residues" evidence="4">
    <location>
        <begin position="195"/>
        <end position="207"/>
    </location>
</feature>
<feature type="region of interest" description="Disordered" evidence="4">
    <location>
        <begin position="1"/>
        <end position="29"/>
    </location>
</feature>
<organism evidence="6 7">
    <name type="scientific">Mitosporidium daphniae</name>
    <dbReference type="NCBI Taxonomy" id="1485682"/>
    <lineage>
        <taxon>Eukaryota</taxon>
        <taxon>Fungi</taxon>
        <taxon>Fungi incertae sedis</taxon>
        <taxon>Microsporidia</taxon>
        <taxon>Mitosporidium</taxon>
    </lineage>
</organism>
<keyword evidence="2" id="KW-0285">Flavoprotein</keyword>
<dbReference type="Proteomes" id="UP000029725">
    <property type="component" value="Unassembled WGS sequence"/>
</dbReference>
<protein>
    <submittedName>
        <fullName evidence="6">CypD-like protein</fullName>
    </submittedName>
</protein>
<dbReference type="GeneID" id="25258039"/>
<dbReference type="GO" id="GO:0050660">
    <property type="term" value="F:flavin adenine dinucleotide binding"/>
    <property type="evidence" value="ECO:0007669"/>
    <property type="project" value="TreeGrafter"/>
</dbReference>
<proteinExistence type="predicted"/>
<dbReference type="InterPro" id="IPR039261">
    <property type="entry name" value="FNR_nucleotide-bd"/>
</dbReference>
<dbReference type="OrthoDB" id="1856718at2759"/>
<dbReference type="PANTHER" id="PTHR19384">
    <property type="entry name" value="NITRIC OXIDE SYNTHASE-RELATED"/>
    <property type="match status" value="1"/>
</dbReference>